<keyword evidence="2" id="KW-0328">Glycosyltransferase</keyword>
<dbReference type="InterPro" id="IPR051862">
    <property type="entry name" value="GT-like_domain_containing_1"/>
</dbReference>
<comment type="similarity">
    <text evidence="1">Belongs to the glycosyltransferase group 1 family. Glycosyltransferase 4 subfamily.</text>
</comment>
<dbReference type="PANTHER" id="PTHR13615:SF3">
    <property type="entry name" value="GLYCOSYLTRANSFERASE-LIKE DOMAIN-CONTAINING PROTEIN 1"/>
    <property type="match status" value="1"/>
</dbReference>
<protein>
    <recommendedName>
        <fullName evidence="5">tRNA-queuosine alpha-mannosyltransferase</fullName>
        <ecNumber evidence="4">2.4.1.110</ecNumber>
    </recommendedName>
</protein>
<evidence type="ECO:0000313" key="8">
    <source>
        <dbReference type="EMBL" id="CAH0100210.1"/>
    </source>
</evidence>
<dbReference type="PANTHER" id="PTHR13615">
    <property type="entry name" value="GLYCOSYLTRANSFERASE-LIKE 1"/>
    <property type="match status" value="1"/>
</dbReference>
<evidence type="ECO:0000256" key="1">
    <source>
        <dbReference type="ARBA" id="ARBA00009481"/>
    </source>
</evidence>
<gene>
    <name evidence="8" type="ORF">DGAL_LOCUS2402</name>
</gene>
<organism evidence="8 9">
    <name type="scientific">Daphnia galeata</name>
    <dbReference type="NCBI Taxonomy" id="27404"/>
    <lineage>
        <taxon>Eukaryota</taxon>
        <taxon>Metazoa</taxon>
        <taxon>Ecdysozoa</taxon>
        <taxon>Arthropoda</taxon>
        <taxon>Crustacea</taxon>
        <taxon>Branchiopoda</taxon>
        <taxon>Diplostraca</taxon>
        <taxon>Cladocera</taxon>
        <taxon>Anomopoda</taxon>
        <taxon>Daphniidae</taxon>
        <taxon>Daphnia</taxon>
    </lineage>
</organism>
<sequence length="358" mass="41958">MARILFIEPFFGGSHKQLLDTLISGMDFQDIGYELFTLPGKKWHWRARTSALYFAEVIPREHVFEVLFASSVLNLAELIALRPDLMTCKKILYFHENQLIYPVRKQQERDFQYGYNQIISSMVADKVLFNTQFNLKSFLDSIPTFFKLQPDHRPKNLEELIRPKSKVLYFPISIQASPPVREIEESTILHIVWPHRWEHDKGPEKFFLVIDALIAKGCNFRLSVLGEPVSASSIIFDEKRLQYQDIEKEEEEKRNVNVNSIKNHPYTTVIPILFTNICFFIYPRIEVLDWGWVNRDRYVDLLSSAHVVVSTADHEIEAAILGCFPMCPLRLSYPEIFPAECLYRTELQLIKKLKYFFA</sequence>
<reference evidence="8" key="1">
    <citation type="submission" date="2021-11" db="EMBL/GenBank/DDBJ databases">
        <authorList>
            <person name="Schell T."/>
        </authorList>
    </citation>
    <scope>NUCLEOTIDE SEQUENCE</scope>
    <source>
        <strain evidence="8">M5</strain>
    </source>
</reference>
<evidence type="ECO:0000256" key="5">
    <source>
        <dbReference type="ARBA" id="ARBA00044539"/>
    </source>
</evidence>
<name>A0A8J2WBN4_9CRUS</name>
<dbReference type="Proteomes" id="UP000789390">
    <property type="component" value="Unassembled WGS sequence"/>
</dbReference>
<evidence type="ECO:0000259" key="7">
    <source>
        <dbReference type="Pfam" id="PF12038"/>
    </source>
</evidence>
<dbReference type="EMBL" id="CAKKLH010000034">
    <property type="protein sequence ID" value="CAH0100210.1"/>
    <property type="molecule type" value="Genomic_DNA"/>
</dbReference>
<feature type="domain" description="tRNA-queuosine alpha-mannosyltransferase N-terminal" evidence="7">
    <location>
        <begin position="3"/>
        <end position="172"/>
    </location>
</feature>
<dbReference type="GO" id="GO:0016438">
    <property type="term" value="F:tRNA-queuosine(34) beta-mannosyltransferase activity"/>
    <property type="evidence" value="ECO:0007669"/>
    <property type="project" value="UniProtKB-EC"/>
</dbReference>
<comment type="caution">
    <text evidence="8">The sequence shown here is derived from an EMBL/GenBank/DDBJ whole genome shotgun (WGS) entry which is preliminary data.</text>
</comment>
<keyword evidence="3" id="KW-0808">Transferase</keyword>
<dbReference type="InterPro" id="IPR022701">
    <property type="entry name" value="QTMAN_N"/>
</dbReference>
<keyword evidence="9" id="KW-1185">Reference proteome</keyword>
<dbReference type="OrthoDB" id="10032790at2759"/>
<dbReference type="Pfam" id="PF12038">
    <property type="entry name" value="QTMAN_N"/>
    <property type="match status" value="1"/>
</dbReference>
<evidence type="ECO:0000256" key="3">
    <source>
        <dbReference type="ARBA" id="ARBA00022679"/>
    </source>
</evidence>
<evidence type="ECO:0000256" key="4">
    <source>
        <dbReference type="ARBA" id="ARBA00044517"/>
    </source>
</evidence>
<comment type="catalytic activity">
    <reaction evidence="6">
        <text>queuosine(34) in tRNA(Asp) + GDP-alpha-D-mannose = O-4''-alpha-D-mannosylqueuosine(34) in tRNA(Asp) + GDP + H(+)</text>
        <dbReference type="Rhea" id="RHEA:12885"/>
        <dbReference type="Rhea" id="RHEA-COMP:18572"/>
        <dbReference type="Rhea" id="RHEA-COMP:18581"/>
        <dbReference type="ChEBI" id="CHEBI:15378"/>
        <dbReference type="ChEBI" id="CHEBI:57527"/>
        <dbReference type="ChEBI" id="CHEBI:58189"/>
        <dbReference type="ChEBI" id="CHEBI:194431"/>
        <dbReference type="ChEBI" id="CHEBI:194442"/>
        <dbReference type="EC" id="2.4.1.110"/>
    </reaction>
    <physiologicalReaction direction="left-to-right" evidence="6">
        <dbReference type="Rhea" id="RHEA:12886"/>
    </physiologicalReaction>
</comment>
<dbReference type="EC" id="2.4.1.110" evidence="4"/>
<proteinExistence type="inferred from homology"/>
<dbReference type="AlphaFoldDB" id="A0A8J2WBN4"/>
<evidence type="ECO:0000256" key="2">
    <source>
        <dbReference type="ARBA" id="ARBA00022676"/>
    </source>
</evidence>
<evidence type="ECO:0000256" key="6">
    <source>
        <dbReference type="ARBA" id="ARBA00048439"/>
    </source>
</evidence>
<evidence type="ECO:0000313" key="9">
    <source>
        <dbReference type="Proteomes" id="UP000789390"/>
    </source>
</evidence>
<dbReference type="SUPFAM" id="SSF53756">
    <property type="entry name" value="UDP-Glycosyltransferase/glycogen phosphorylase"/>
    <property type="match status" value="1"/>
</dbReference>
<accession>A0A8J2WBN4</accession>